<dbReference type="RefSeq" id="WP_307262239.1">
    <property type="nucleotide sequence ID" value="NZ_JAUSVL010000001.1"/>
</dbReference>
<dbReference type="SUPFAM" id="SSF53474">
    <property type="entry name" value="alpha/beta-Hydrolases"/>
    <property type="match status" value="1"/>
</dbReference>
<dbReference type="InterPro" id="IPR029058">
    <property type="entry name" value="AB_hydrolase_fold"/>
</dbReference>
<protein>
    <submittedName>
        <fullName evidence="1">Pimeloyl-ACP methyl ester carboxylesterase</fullName>
    </submittedName>
</protein>
<evidence type="ECO:0000313" key="1">
    <source>
        <dbReference type="EMBL" id="MDQ0290598.1"/>
    </source>
</evidence>
<keyword evidence="2" id="KW-1185">Reference proteome</keyword>
<comment type="caution">
    <text evidence="1">The sequence shown here is derived from an EMBL/GenBank/DDBJ whole genome shotgun (WGS) entry which is preliminary data.</text>
</comment>
<dbReference type="Proteomes" id="UP001238163">
    <property type="component" value="Unassembled WGS sequence"/>
</dbReference>
<dbReference type="EMBL" id="JAUSVL010000001">
    <property type="protein sequence ID" value="MDQ0290598.1"/>
    <property type="molecule type" value="Genomic_DNA"/>
</dbReference>
<dbReference type="Gene3D" id="3.40.50.1820">
    <property type="entry name" value="alpha/beta hydrolase"/>
    <property type="match status" value="1"/>
</dbReference>
<dbReference type="AlphaFoldDB" id="A0AAE3VHH5"/>
<accession>A0AAE3VHH5</accession>
<evidence type="ECO:0000313" key="2">
    <source>
        <dbReference type="Proteomes" id="UP001238163"/>
    </source>
</evidence>
<proteinExistence type="predicted"/>
<sequence>MDIRSHLSSWSEESWEGYCCLCGEVDGRPCRLVLPHGGLRRDRRWAWRAEFFGGFANADAELLRRGYVLAYMDVQNHYGAPKAMAHFDAFYAFTRSLELHPRVALIGLSRGGLFVYNWAIRHPEWTACIYADAPVCDIRCWPCGLRTAPAAGENHERCLAMYGLTEETLRTQYRPPSADVAVLAKAGVPLIHVCGDADRVVVMTENTVPLLQNFMAAGGSCRLIVKPGCDHHPHGLDDPTPIADFIDEAFDGWSRQRG</sequence>
<name>A0AAE3VHH5_9BACT</name>
<gene>
    <name evidence="1" type="ORF">J3R75_002705</name>
</gene>
<organism evidence="1 2">
    <name type="scientific">Oligosphaera ethanolica</name>
    <dbReference type="NCBI Taxonomy" id="760260"/>
    <lineage>
        <taxon>Bacteria</taxon>
        <taxon>Pseudomonadati</taxon>
        <taxon>Lentisphaerota</taxon>
        <taxon>Oligosphaeria</taxon>
        <taxon>Oligosphaerales</taxon>
        <taxon>Oligosphaeraceae</taxon>
        <taxon>Oligosphaera</taxon>
    </lineage>
</organism>
<reference evidence="1" key="1">
    <citation type="submission" date="2023-07" db="EMBL/GenBank/DDBJ databases">
        <title>Genomic Encyclopedia of Type Strains, Phase IV (KMG-IV): sequencing the most valuable type-strain genomes for metagenomic binning, comparative biology and taxonomic classification.</title>
        <authorList>
            <person name="Goeker M."/>
        </authorList>
    </citation>
    <scope>NUCLEOTIDE SEQUENCE</scope>
    <source>
        <strain evidence="1">DSM 24202</strain>
    </source>
</reference>